<feature type="transmembrane region" description="Helical" evidence="1">
    <location>
        <begin position="47"/>
        <end position="65"/>
    </location>
</feature>
<accession>G7E7V4</accession>
<dbReference type="PANTHER" id="PTHR13304">
    <property type="entry name" value="GLYCOSYLPHOSPHATIDYLINOSITOL ANCHOR ATTACHMENT 1 PROTEIN"/>
    <property type="match status" value="1"/>
</dbReference>
<feature type="transmembrane region" description="Helical" evidence="1">
    <location>
        <begin position="561"/>
        <end position="582"/>
    </location>
</feature>
<evidence type="ECO:0000256" key="1">
    <source>
        <dbReference type="SAM" id="Phobius"/>
    </source>
</evidence>
<keyword evidence="1" id="KW-0812">Transmembrane</keyword>
<evidence type="ECO:0000313" key="3">
    <source>
        <dbReference type="Proteomes" id="UP000009131"/>
    </source>
</evidence>
<keyword evidence="1" id="KW-0472">Membrane</keyword>
<dbReference type="EMBL" id="BABT02000165">
    <property type="protein sequence ID" value="GAA98914.1"/>
    <property type="molecule type" value="Genomic_DNA"/>
</dbReference>
<dbReference type="GO" id="GO:0042765">
    <property type="term" value="C:GPI-anchor transamidase complex"/>
    <property type="evidence" value="ECO:0007669"/>
    <property type="project" value="InterPro"/>
</dbReference>
<proteinExistence type="predicted"/>
<sequence length="624" mass="68885">MASLLSRLGERIVSSKDDKDLLPEEVQLRRHDRRLRIFTRLIDKTPLISWIFLLAGYAWLLALPYKALHRGHYISENAIQPAQVNTYWSWTEVSWADRYAGQVAEWATLPSHSKADQIRIAFGKNGLPAATQSYSYDAGNRSVAGTNAWAVYHAPKTDGSEAIVLVASWKSRNGQVNVRGIATLLALSRYLTKFSLWSKDIIFLISDGYLEGAHAWLKEYHGQTQSNLRADKLRLTSGAIWAALIVDYPYHSFDHLGIYFEGTNGQLPNLDYINSVTHIARWTGGSPVRLHTDTDSLRSDYSGLASALNHDDIREYQRASKNILRQVGYCALGTPSGPQGVFGQYRIDAITLFAMPAEGPHGFHSLGKTIESTLRSLNNLLERFHQSFFLYLMSTPHSFVNVGNYLPGPILVSIAMTLSGLGLWGQIFAKRKDRLKGSRDALPARPVLLALSLVTLCYMLGGATLYLATAKLQLITQIHILCSLAALPALAAWPFAALARNRQHTERLSDVLLCFGLIINGMVLAVASTLNFSLAAVLSIVSALPWLGARSARSPADRWLASIFALACSPPSIACIAFALKPSGAVPVLDSLTRDWIIVRSWTLPLIFLVVQPALTHLLLALYL</sequence>
<dbReference type="OrthoDB" id="445301at2759"/>
<dbReference type="RefSeq" id="XP_014567077.1">
    <property type="nucleotide sequence ID" value="XM_014711591.1"/>
</dbReference>
<keyword evidence="3" id="KW-1185">Reference proteome</keyword>
<dbReference type="InterPro" id="IPR007246">
    <property type="entry name" value="Gaa1"/>
</dbReference>
<dbReference type="AlphaFoldDB" id="G7E7V4"/>
<protein>
    <recommendedName>
        <fullName evidence="4">Gaa1-like protein</fullName>
    </recommendedName>
</protein>
<feature type="transmembrane region" description="Helical" evidence="1">
    <location>
        <begin position="405"/>
        <end position="425"/>
    </location>
</feature>
<dbReference type="GO" id="GO:0016255">
    <property type="term" value="P:attachment of GPI anchor to protein"/>
    <property type="evidence" value="ECO:0007669"/>
    <property type="project" value="TreeGrafter"/>
</dbReference>
<keyword evidence="1" id="KW-1133">Transmembrane helix</keyword>
<evidence type="ECO:0008006" key="4">
    <source>
        <dbReference type="Google" id="ProtNLM"/>
    </source>
</evidence>
<comment type="caution">
    <text evidence="2">The sequence shown here is derived from an EMBL/GenBank/DDBJ whole genome shotgun (WGS) entry which is preliminary data.</text>
</comment>
<feature type="transmembrane region" description="Helical" evidence="1">
    <location>
        <begin position="446"/>
        <end position="468"/>
    </location>
</feature>
<reference evidence="2 3" key="2">
    <citation type="journal article" date="2012" name="Open Biol.">
        <title>Characteristics of nucleosomes and linker DNA regions on the genome of the basidiomycete Mixia osmundae revealed by mono- and dinucleosome mapping.</title>
        <authorList>
            <person name="Nishida H."/>
            <person name="Kondo S."/>
            <person name="Matsumoto T."/>
            <person name="Suzuki Y."/>
            <person name="Yoshikawa H."/>
            <person name="Taylor T.D."/>
            <person name="Sugiyama J."/>
        </authorList>
    </citation>
    <scope>NUCLEOTIDE SEQUENCE [LARGE SCALE GENOMIC DNA]</scope>
    <source>
        <strain evidence="3">CBS 9802 / IAM 14324 / JCM 22182 / KY 12970</strain>
    </source>
</reference>
<dbReference type="FunCoup" id="G7E7V4">
    <property type="interactions" value="230"/>
</dbReference>
<feature type="transmembrane region" description="Helical" evidence="1">
    <location>
        <begin position="602"/>
        <end position="623"/>
    </location>
</feature>
<dbReference type="Pfam" id="PF04114">
    <property type="entry name" value="Gaa1"/>
    <property type="match status" value="1"/>
</dbReference>
<dbReference type="Proteomes" id="UP000009131">
    <property type="component" value="Unassembled WGS sequence"/>
</dbReference>
<name>G7E7V4_MIXOS</name>
<evidence type="ECO:0000313" key="2">
    <source>
        <dbReference type="EMBL" id="GAA98914.1"/>
    </source>
</evidence>
<organism evidence="2 3">
    <name type="scientific">Mixia osmundae (strain CBS 9802 / IAM 14324 / JCM 22182 / KY 12970)</name>
    <dbReference type="NCBI Taxonomy" id="764103"/>
    <lineage>
        <taxon>Eukaryota</taxon>
        <taxon>Fungi</taxon>
        <taxon>Dikarya</taxon>
        <taxon>Basidiomycota</taxon>
        <taxon>Pucciniomycotina</taxon>
        <taxon>Mixiomycetes</taxon>
        <taxon>Mixiales</taxon>
        <taxon>Mixiaceae</taxon>
        <taxon>Mixia</taxon>
    </lineage>
</organism>
<dbReference type="eggNOG" id="KOG3566">
    <property type="taxonomic scope" value="Eukaryota"/>
</dbReference>
<dbReference type="InParanoid" id="G7E7V4"/>
<dbReference type="HOGENOM" id="CLU_007442_0_0_1"/>
<feature type="transmembrane region" description="Helical" evidence="1">
    <location>
        <begin position="474"/>
        <end position="496"/>
    </location>
</feature>
<dbReference type="OMA" id="HAWASEW"/>
<dbReference type="PANTHER" id="PTHR13304:SF0">
    <property type="entry name" value="GLYCOSYLPHOSPHATIDYLINOSITOL ANCHOR ATTACHMENT 1 PROTEIN"/>
    <property type="match status" value="1"/>
</dbReference>
<reference evidence="2 3" key="1">
    <citation type="journal article" date="2011" name="J. Gen. Appl. Microbiol.">
        <title>Draft genome sequencing of the enigmatic basidiomycete Mixia osmundae.</title>
        <authorList>
            <person name="Nishida H."/>
            <person name="Nagatsuka Y."/>
            <person name="Sugiyama J."/>
        </authorList>
    </citation>
    <scope>NUCLEOTIDE SEQUENCE [LARGE SCALE GENOMIC DNA]</scope>
    <source>
        <strain evidence="3">CBS 9802 / IAM 14324 / JCM 22182 / KY 12970</strain>
    </source>
</reference>
<dbReference type="STRING" id="764103.G7E7V4"/>
<gene>
    <name evidence="2" type="primary">Mo05602</name>
    <name evidence="2" type="ORF">E5Q_05602</name>
</gene>